<evidence type="ECO:0000256" key="5">
    <source>
        <dbReference type="SAM" id="MobiDB-lite"/>
    </source>
</evidence>
<protein>
    <recommendedName>
        <fullName evidence="6">BED-type domain-containing protein</fullName>
    </recommendedName>
</protein>
<dbReference type="SUPFAM" id="SSF57667">
    <property type="entry name" value="beta-beta-alpha zinc fingers"/>
    <property type="match status" value="1"/>
</dbReference>
<reference evidence="7 8" key="1">
    <citation type="submission" date="2019-01" db="EMBL/GenBank/DDBJ databases">
        <title>Sequencing of cultivated peanut Arachis hypogaea provides insights into genome evolution and oil improvement.</title>
        <authorList>
            <person name="Chen X."/>
        </authorList>
    </citation>
    <scope>NUCLEOTIDE SEQUENCE [LARGE SCALE GENOMIC DNA]</scope>
    <source>
        <strain evidence="8">cv. Fuhuasheng</strain>
        <tissue evidence="7">Leaves</tissue>
    </source>
</reference>
<sequence length="286" mass="32661">MQTIVSMDQLKLRMKTAMKIVLLDCNEVRATLVSKAEAAWRKLIRTKDNKIKIYVTFGAIWENITFYSNKINRYMHRLTTPIITTQSMNVRHLQAKIVPTCRFRIEMDNQPAFSLGQRLVPVARTVRQNPIHSSPVRRRQQFFSSASRRSSPVIRRTSTWIRDSISLPRPPIRDSVFTLIRLSISLLLSSVACRSSSVENEVADRDVPMSESVEHSASTLPPLPTTSSEHKNRSTVWDHFKRTSDDENKAQCQHCLKVIKCGNGTSAMRSHLKICISNPSSDRGKR</sequence>
<evidence type="ECO:0000313" key="8">
    <source>
        <dbReference type="Proteomes" id="UP000289738"/>
    </source>
</evidence>
<evidence type="ECO:0000256" key="3">
    <source>
        <dbReference type="ARBA" id="ARBA00022833"/>
    </source>
</evidence>
<dbReference type="InterPro" id="IPR003656">
    <property type="entry name" value="Znf_BED"/>
</dbReference>
<keyword evidence="2 4" id="KW-0863">Zinc-finger</keyword>
<feature type="compositionally biased region" description="Basic and acidic residues" evidence="5">
    <location>
        <begin position="202"/>
        <end position="214"/>
    </location>
</feature>
<dbReference type="InterPro" id="IPR036236">
    <property type="entry name" value="Znf_C2H2_sf"/>
</dbReference>
<dbReference type="GO" id="GO:0006357">
    <property type="term" value="P:regulation of transcription by RNA polymerase II"/>
    <property type="evidence" value="ECO:0007669"/>
    <property type="project" value="TreeGrafter"/>
</dbReference>
<evidence type="ECO:0000256" key="1">
    <source>
        <dbReference type="ARBA" id="ARBA00022723"/>
    </source>
</evidence>
<keyword evidence="1" id="KW-0479">Metal-binding</keyword>
<dbReference type="SMART" id="SM00614">
    <property type="entry name" value="ZnF_BED"/>
    <property type="match status" value="1"/>
</dbReference>
<dbReference type="GO" id="GO:1990837">
    <property type="term" value="F:sequence-specific double-stranded DNA binding"/>
    <property type="evidence" value="ECO:0007669"/>
    <property type="project" value="TreeGrafter"/>
</dbReference>
<feature type="domain" description="BED-type" evidence="6">
    <location>
        <begin position="231"/>
        <end position="286"/>
    </location>
</feature>
<dbReference type="PROSITE" id="PS50808">
    <property type="entry name" value="ZF_BED"/>
    <property type="match status" value="1"/>
</dbReference>
<name>A0A445BFI4_ARAHY</name>
<dbReference type="GO" id="GO:0008270">
    <property type="term" value="F:zinc ion binding"/>
    <property type="evidence" value="ECO:0007669"/>
    <property type="project" value="UniProtKB-KW"/>
</dbReference>
<gene>
    <name evidence="7" type="ORF">Ahy_A09g042308</name>
</gene>
<evidence type="ECO:0000256" key="4">
    <source>
        <dbReference type="PROSITE-ProRule" id="PRU00027"/>
    </source>
</evidence>
<feature type="region of interest" description="Disordered" evidence="5">
    <location>
        <begin position="202"/>
        <end position="234"/>
    </location>
</feature>
<keyword evidence="8" id="KW-1185">Reference proteome</keyword>
<evidence type="ECO:0000256" key="2">
    <source>
        <dbReference type="ARBA" id="ARBA00022771"/>
    </source>
</evidence>
<dbReference type="PANTHER" id="PTHR34396">
    <property type="entry name" value="OS03G0264950 PROTEIN-RELATED"/>
    <property type="match status" value="1"/>
</dbReference>
<dbReference type="PANTHER" id="PTHR34396:SF27">
    <property type="entry name" value="OS08G0208700 PROTEIN"/>
    <property type="match status" value="1"/>
</dbReference>
<dbReference type="Proteomes" id="UP000289738">
    <property type="component" value="Chromosome A09"/>
</dbReference>
<accession>A0A445BFI4</accession>
<organism evidence="7 8">
    <name type="scientific">Arachis hypogaea</name>
    <name type="common">Peanut</name>
    <dbReference type="NCBI Taxonomy" id="3818"/>
    <lineage>
        <taxon>Eukaryota</taxon>
        <taxon>Viridiplantae</taxon>
        <taxon>Streptophyta</taxon>
        <taxon>Embryophyta</taxon>
        <taxon>Tracheophyta</taxon>
        <taxon>Spermatophyta</taxon>
        <taxon>Magnoliopsida</taxon>
        <taxon>eudicotyledons</taxon>
        <taxon>Gunneridae</taxon>
        <taxon>Pentapetalae</taxon>
        <taxon>rosids</taxon>
        <taxon>fabids</taxon>
        <taxon>Fabales</taxon>
        <taxon>Fabaceae</taxon>
        <taxon>Papilionoideae</taxon>
        <taxon>50 kb inversion clade</taxon>
        <taxon>dalbergioids sensu lato</taxon>
        <taxon>Dalbergieae</taxon>
        <taxon>Pterocarpus clade</taxon>
        <taxon>Arachis</taxon>
    </lineage>
</organism>
<dbReference type="AlphaFoldDB" id="A0A445BFI4"/>
<evidence type="ECO:0000259" key="6">
    <source>
        <dbReference type="PROSITE" id="PS50808"/>
    </source>
</evidence>
<dbReference type="GO" id="GO:0005634">
    <property type="term" value="C:nucleus"/>
    <property type="evidence" value="ECO:0007669"/>
    <property type="project" value="TreeGrafter"/>
</dbReference>
<keyword evidence="3" id="KW-0862">Zinc</keyword>
<evidence type="ECO:0000313" key="7">
    <source>
        <dbReference type="EMBL" id="RYR37419.1"/>
    </source>
</evidence>
<dbReference type="EMBL" id="SDMP01000009">
    <property type="protein sequence ID" value="RYR37419.1"/>
    <property type="molecule type" value="Genomic_DNA"/>
</dbReference>
<proteinExistence type="predicted"/>
<dbReference type="InterPro" id="IPR053031">
    <property type="entry name" value="Cuticle_assoc_protein"/>
</dbReference>
<dbReference type="Pfam" id="PF02892">
    <property type="entry name" value="zf-BED"/>
    <property type="match status" value="1"/>
</dbReference>
<comment type="caution">
    <text evidence="7">The sequence shown here is derived from an EMBL/GenBank/DDBJ whole genome shotgun (WGS) entry which is preliminary data.</text>
</comment>